<feature type="transmembrane region" description="Helical" evidence="1">
    <location>
        <begin position="6"/>
        <end position="23"/>
    </location>
</feature>
<protein>
    <submittedName>
        <fullName evidence="2">Galactoside O-acetyltransferase</fullName>
    </submittedName>
</protein>
<accession>A0A385JN83</accession>
<dbReference type="RefSeq" id="WP_052124771.1">
    <property type="nucleotide sequence ID" value="NZ_CP026059.1"/>
</dbReference>
<dbReference type="CDD" id="cd04647">
    <property type="entry name" value="LbH_MAT_like"/>
    <property type="match status" value="1"/>
</dbReference>
<sequence>MIKNIIFFILNFFSQIIAYFYILKWKLGFNYKDQAISISVIKGKLGYKVRSNFYQRTLNKCGNKLSVHYGAYIAYPQTVIGNRCSIEEYSVISLAEIGNDVIIASNVVLLSGSKHHEIDDLSLKFHDSNIKMTGITLGDNIWIGVNSVIMANIASGTIIGAGSVLTKSIVIENCIYAGIPAKYVRNRGVL</sequence>
<reference evidence="2" key="1">
    <citation type="journal article" date="2017" name="PLoS ONE">
        <title>Genetic diversity of the O antigens of Proteus species and the development of a suspension array for molecular serotyping.</title>
        <authorList>
            <person name="Yu X."/>
            <person name="Torzewska A."/>
            <person name="Zhang X."/>
            <person name="Yin Z."/>
            <person name="Drzewiecka D."/>
            <person name="Cao H."/>
            <person name="Liu B."/>
            <person name="Knirel Y.A."/>
            <person name="Rozalski A."/>
            <person name="Wang L."/>
        </authorList>
    </citation>
    <scope>NUCLEOTIDE SEQUENCE</scope>
    <source>
        <strain evidence="2">TG332</strain>
    </source>
</reference>
<keyword evidence="1" id="KW-0472">Membrane</keyword>
<evidence type="ECO:0000313" key="2">
    <source>
        <dbReference type="EMBL" id="AXY99812.1"/>
    </source>
</evidence>
<dbReference type="PANTHER" id="PTHR23416">
    <property type="entry name" value="SIALIC ACID SYNTHASE-RELATED"/>
    <property type="match status" value="1"/>
</dbReference>
<dbReference type="GO" id="GO:0016740">
    <property type="term" value="F:transferase activity"/>
    <property type="evidence" value="ECO:0007669"/>
    <property type="project" value="UniProtKB-KW"/>
</dbReference>
<organism evidence="2">
    <name type="scientific">Proteus mirabilis</name>
    <dbReference type="NCBI Taxonomy" id="584"/>
    <lineage>
        <taxon>Bacteria</taxon>
        <taxon>Pseudomonadati</taxon>
        <taxon>Pseudomonadota</taxon>
        <taxon>Gammaproteobacteria</taxon>
        <taxon>Enterobacterales</taxon>
        <taxon>Morganellaceae</taxon>
        <taxon>Proteus</taxon>
    </lineage>
</organism>
<keyword evidence="2" id="KW-0808">Transferase</keyword>
<dbReference type="InterPro" id="IPR011004">
    <property type="entry name" value="Trimer_LpxA-like_sf"/>
</dbReference>
<dbReference type="InterPro" id="IPR051159">
    <property type="entry name" value="Hexapeptide_acetyltransf"/>
</dbReference>
<name>A0A385JN83_PROMI</name>
<dbReference type="AlphaFoldDB" id="A0A385JN83"/>
<dbReference type="SUPFAM" id="SSF51161">
    <property type="entry name" value="Trimeric LpxA-like enzymes"/>
    <property type="match status" value="1"/>
</dbReference>
<dbReference type="Gene3D" id="2.160.10.10">
    <property type="entry name" value="Hexapeptide repeat proteins"/>
    <property type="match status" value="1"/>
</dbReference>
<proteinExistence type="predicted"/>
<keyword evidence="1" id="KW-1133">Transmembrane helix</keyword>
<dbReference type="EMBL" id="KY710718">
    <property type="protein sequence ID" value="AXY99812.1"/>
    <property type="molecule type" value="Genomic_DNA"/>
</dbReference>
<keyword evidence="1" id="KW-0812">Transmembrane</keyword>
<evidence type="ECO:0000256" key="1">
    <source>
        <dbReference type="SAM" id="Phobius"/>
    </source>
</evidence>